<evidence type="ECO:0000256" key="1">
    <source>
        <dbReference type="SAM" id="MobiDB-lite"/>
    </source>
</evidence>
<protein>
    <recommendedName>
        <fullName evidence="3">Protein kinase domain-containing protein</fullName>
    </recommendedName>
</protein>
<feature type="domain" description="Protein kinase" evidence="3">
    <location>
        <begin position="306"/>
        <end position="647"/>
    </location>
</feature>
<dbReference type="Proteomes" id="UP000053831">
    <property type="component" value="Unassembled WGS sequence"/>
</dbReference>
<keyword evidence="5" id="KW-1185">Reference proteome</keyword>
<proteinExistence type="predicted"/>
<dbReference type="PANTHER" id="PTHR37542:SF1">
    <property type="entry name" value="PRION-INHIBITION AND PROPAGATION HELO DOMAIN-CONTAINING PROTEIN"/>
    <property type="match status" value="1"/>
</dbReference>
<dbReference type="Gene3D" id="1.20.120.1020">
    <property type="entry name" value="Prion-inhibition and propagation, HeLo domain"/>
    <property type="match status" value="1"/>
</dbReference>
<dbReference type="InterPro" id="IPR056002">
    <property type="entry name" value="DUF7580"/>
</dbReference>
<feature type="signal peptide" evidence="2">
    <location>
        <begin position="1"/>
        <end position="22"/>
    </location>
</feature>
<dbReference type="PROSITE" id="PS50011">
    <property type="entry name" value="PROTEIN_KINASE_DOM"/>
    <property type="match status" value="1"/>
</dbReference>
<name>A0A0M9VU22_ESCWE</name>
<feature type="region of interest" description="Disordered" evidence="1">
    <location>
        <begin position="498"/>
        <end position="532"/>
    </location>
</feature>
<dbReference type="GO" id="GO:0005524">
    <property type="term" value="F:ATP binding"/>
    <property type="evidence" value="ECO:0007669"/>
    <property type="project" value="InterPro"/>
</dbReference>
<accession>A0A0M9VU22</accession>
<dbReference type="STRING" id="150374.A0A0M9VU22"/>
<reference evidence="4 5" key="1">
    <citation type="submission" date="2015-07" db="EMBL/GenBank/DDBJ databases">
        <title>The genome of the fungus Escovopsis weberi, a specialized disease agent of ant agriculture.</title>
        <authorList>
            <person name="de Man T.J."/>
            <person name="Stajich J.E."/>
            <person name="Kubicek C.P."/>
            <person name="Chenthamara K."/>
            <person name="Atanasova L."/>
            <person name="Druzhinina I.S."/>
            <person name="Birnbaum S."/>
            <person name="Barribeau S.M."/>
            <person name="Teiling C."/>
            <person name="Suen G."/>
            <person name="Currie C."/>
            <person name="Gerardo N.M."/>
        </authorList>
    </citation>
    <scope>NUCLEOTIDE SEQUENCE [LARGE SCALE GENOMIC DNA]</scope>
</reference>
<dbReference type="InterPro" id="IPR000719">
    <property type="entry name" value="Prot_kinase_dom"/>
</dbReference>
<dbReference type="Pfam" id="PF14479">
    <property type="entry name" value="HeLo"/>
    <property type="match status" value="1"/>
</dbReference>
<dbReference type="Pfam" id="PF24476">
    <property type="entry name" value="DUF7580"/>
    <property type="match status" value="1"/>
</dbReference>
<dbReference type="InterPro" id="IPR011009">
    <property type="entry name" value="Kinase-like_dom_sf"/>
</dbReference>
<feature type="chain" id="PRO_5005839542" description="Protein kinase domain-containing protein" evidence="2">
    <location>
        <begin position="23"/>
        <end position="647"/>
    </location>
</feature>
<dbReference type="EMBL" id="LGSR01000020">
    <property type="protein sequence ID" value="KOS19452.1"/>
    <property type="molecule type" value="Genomic_DNA"/>
</dbReference>
<keyword evidence="2" id="KW-0732">Signal</keyword>
<dbReference type="OrthoDB" id="1911848at2759"/>
<dbReference type="InterPro" id="IPR029498">
    <property type="entry name" value="HeLo_dom"/>
</dbReference>
<dbReference type="Gene3D" id="1.10.510.10">
    <property type="entry name" value="Transferase(Phosphotransferase) domain 1"/>
    <property type="match status" value="1"/>
</dbReference>
<dbReference type="PANTHER" id="PTHR37542">
    <property type="entry name" value="HELO DOMAIN-CONTAINING PROTEIN-RELATED"/>
    <property type="match status" value="1"/>
</dbReference>
<dbReference type="InterPro" id="IPR038305">
    <property type="entry name" value="HeLo_sf"/>
</dbReference>
<evidence type="ECO:0000259" key="3">
    <source>
        <dbReference type="PROSITE" id="PS50011"/>
    </source>
</evidence>
<evidence type="ECO:0000313" key="5">
    <source>
        <dbReference type="Proteomes" id="UP000053831"/>
    </source>
</evidence>
<dbReference type="AlphaFoldDB" id="A0A0M9VU22"/>
<dbReference type="GO" id="GO:0004672">
    <property type="term" value="F:protein kinase activity"/>
    <property type="evidence" value="ECO:0007669"/>
    <property type="project" value="InterPro"/>
</dbReference>
<evidence type="ECO:0000256" key="2">
    <source>
        <dbReference type="SAM" id="SignalP"/>
    </source>
</evidence>
<evidence type="ECO:0000313" key="4">
    <source>
        <dbReference type="EMBL" id="KOS19452.1"/>
    </source>
</evidence>
<dbReference type="SUPFAM" id="SSF56112">
    <property type="entry name" value="Protein kinase-like (PK-like)"/>
    <property type="match status" value="1"/>
</dbReference>
<sequence>MDPVSLAGLALGVASLSLQVYTGCIQGIQLVITALGYEDDCKYLNLRLRMEQQRLYAWSETCGLLDLDADNKERILSNNIFNLHRQTVLDLLVQTRCLFDQFTEHQKKHNNLVTVPDDGNVLTAPDRDAKQASFPMPEKKGRFIKRAMESLKAKSHDGLRRFRWVTVDKEAFEELLSKFTLLNDAMTNILDHSLQVEIRHTVQDTNRGVLLLHHKIADLSHLVLALKSQLHLKGPLAPTHMSKVEREANAADLRQLSRLAKFKAFNETIDPKSGPSSAVVDDAVAAFLGLDTSSQQRNVRVPKYLIELDPDVDESDAPRCEAVMKVAAAETRGLEKRKVWIEWKDYDNAGSPGCLSKQDIVDRVRKLASLLNHSPKPEAFRTPHCLGFFDKADPDTPEDDVDILDRRLGLIFERPGNDHLHESLPPVSLRELLQDPGGRKPRVTERVRLAHALSNCLLHLHAVDWLHKGLRSHSILFFRDRAGAVDLGKPYVSGFDFSRPGGSDEMTESPGVDAEHDLYRHPRAQSNQKKDRERSKKSFDIYSLGVIFAELAHWRTVEAVLGIEMRLAKGQSDVVRQVRGDLLRAERVADVGGEMGCKFEEATRTCLTGEGELGLSPGDDETVSDVAERLSMRYYEDVVKKLAEIVV</sequence>
<comment type="caution">
    <text evidence="4">The sequence shown here is derived from an EMBL/GenBank/DDBJ whole genome shotgun (WGS) entry which is preliminary data.</text>
</comment>
<organism evidence="4 5">
    <name type="scientific">Escovopsis weberi</name>
    <dbReference type="NCBI Taxonomy" id="150374"/>
    <lineage>
        <taxon>Eukaryota</taxon>
        <taxon>Fungi</taxon>
        <taxon>Dikarya</taxon>
        <taxon>Ascomycota</taxon>
        <taxon>Pezizomycotina</taxon>
        <taxon>Sordariomycetes</taxon>
        <taxon>Hypocreomycetidae</taxon>
        <taxon>Hypocreales</taxon>
        <taxon>Hypocreaceae</taxon>
        <taxon>Escovopsis</taxon>
    </lineage>
</organism>
<gene>
    <name evidence="4" type="ORF">ESCO_001252</name>
</gene>